<dbReference type="PANTHER" id="PTHR43649:SF33">
    <property type="entry name" value="POLYGALACTURONAN_RHAMNOGALACTURONAN-BINDING PROTEIN YTCQ"/>
    <property type="match status" value="1"/>
</dbReference>
<dbReference type="InterPro" id="IPR050490">
    <property type="entry name" value="Bact_solute-bd_prot1"/>
</dbReference>
<dbReference type="RefSeq" id="WP_055650393.1">
    <property type="nucleotide sequence ID" value="NZ_BQNJ01000001.1"/>
</dbReference>
<evidence type="ECO:0000256" key="3">
    <source>
        <dbReference type="ARBA" id="ARBA00023136"/>
    </source>
</evidence>
<dbReference type="SUPFAM" id="SSF53850">
    <property type="entry name" value="Periplasmic binding protein-like II"/>
    <property type="match status" value="1"/>
</dbReference>
<evidence type="ECO:0000256" key="6">
    <source>
        <dbReference type="SAM" id="SignalP"/>
    </source>
</evidence>
<dbReference type="Gene3D" id="3.40.190.10">
    <property type="entry name" value="Periplasmic binding protein-like II"/>
    <property type="match status" value="1"/>
</dbReference>
<evidence type="ECO:0000313" key="10">
    <source>
        <dbReference type="Proteomes" id="UP001055091"/>
    </source>
</evidence>
<evidence type="ECO:0000256" key="2">
    <source>
        <dbReference type="ARBA" id="ARBA00022729"/>
    </source>
</evidence>
<dbReference type="OrthoDB" id="383712at2"/>
<evidence type="ECO:0000256" key="5">
    <source>
        <dbReference type="ARBA" id="ARBA00023288"/>
    </source>
</evidence>
<protein>
    <submittedName>
        <fullName evidence="8">Extracellular solute-binding protein</fullName>
    </submittedName>
</protein>
<dbReference type="Pfam" id="PF13416">
    <property type="entry name" value="SBP_bac_8"/>
    <property type="match status" value="1"/>
</dbReference>
<dbReference type="InterPro" id="IPR006059">
    <property type="entry name" value="SBP"/>
</dbReference>
<evidence type="ECO:0000313" key="7">
    <source>
        <dbReference type="EMBL" id="GKH01423.1"/>
    </source>
</evidence>
<feature type="chain" id="PRO_5042683700" evidence="6">
    <location>
        <begin position="21"/>
        <end position="481"/>
    </location>
</feature>
<reference evidence="7" key="2">
    <citation type="submission" date="2022-01" db="EMBL/GenBank/DDBJ databases">
        <title>Novel bile acid biosynthetic pathways are enriched in the microbiome of centenarians.</title>
        <authorList>
            <person name="Sato Y."/>
            <person name="Atarashi K."/>
            <person name="Plichta R.D."/>
            <person name="Arai Y."/>
            <person name="Sasajima S."/>
            <person name="Kearney M.S."/>
            <person name="Suda W."/>
            <person name="Takeshita K."/>
            <person name="Sasaki T."/>
            <person name="Okamoto S."/>
            <person name="Skelly N.A."/>
            <person name="Okamura Y."/>
            <person name="Vlamakis H."/>
            <person name="Li Y."/>
            <person name="Tanoue T."/>
            <person name="Takei H."/>
            <person name="Nittono H."/>
            <person name="Narushima S."/>
            <person name="Irie J."/>
            <person name="Itoh H."/>
            <person name="Moriya K."/>
            <person name="Sugiura Y."/>
            <person name="Suematsu M."/>
            <person name="Moritoki N."/>
            <person name="Shibata S."/>
            <person name="Littman R.D."/>
            <person name="Fischbach A.M."/>
            <person name="Uwamino Y."/>
            <person name="Inoue T."/>
            <person name="Honda A."/>
            <person name="Hattori M."/>
            <person name="Murai T."/>
            <person name="Xavier J.R."/>
            <person name="Hirose N."/>
            <person name="Honda K."/>
        </authorList>
    </citation>
    <scope>NUCLEOTIDE SEQUENCE</scope>
    <source>
        <strain evidence="7">CE91-St55</strain>
    </source>
</reference>
<dbReference type="AlphaFoldDB" id="A0A174TP24"/>
<name>A0A174TP24_9FIRM</name>
<feature type="signal peptide" evidence="6">
    <location>
        <begin position="1"/>
        <end position="20"/>
    </location>
</feature>
<evidence type="ECO:0000256" key="4">
    <source>
        <dbReference type="ARBA" id="ARBA00023139"/>
    </source>
</evidence>
<dbReference type="Proteomes" id="UP000434223">
    <property type="component" value="Unassembled WGS sequence"/>
</dbReference>
<evidence type="ECO:0000256" key="1">
    <source>
        <dbReference type="ARBA" id="ARBA00022475"/>
    </source>
</evidence>
<keyword evidence="1" id="KW-1003">Cell membrane</keyword>
<keyword evidence="2 6" id="KW-0732">Signal</keyword>
<reference evidence="8 9" key="1">
    <citation type="submission" date="2019-09" db="EMBL/GenBank/DDBJ databases">
        <title>Draft genome sequencing of Hungatella hathewayi 123Y-2.</title>
        <authorList>
            <person name="Lv Q."/>
            <person name="Li S."/>
        </authorList>
    </citation>
    <scope>NUCLEOTIDE SEQUENCE [LARGE SCALE GENOMIC DNA]</scope>
    <source>
        <strain evidence="8 9">123Y-2</strain>
    </source>
</reference>
<evidence type="ECO:0000313" key="9">
    <source>
        <dbReference type="Proteomes" id="UP000434223"/>
    </source>
</evidence>
<keyword evidence="5" id="KW-0449">Lipoprotein</keyword>
<keyword evidence="3" id="KW-0472">Membrane</keyword>
<dbReference type="EMBL" id="WNME01000010">
    <property type="protein sequence ID" value="MUB64635.1"/>
    <property type="molecule type" value="Genomic_DNA"/>
</dbReference>
<dbReference type="PANTHER" id="PTHR43649">
    <property type="entry name" value="ARABINOSE-BINDING PROTEIN-RELATED"/>
    <property type="match status" value="1"/>
</dbReference>
<proteinExistence type="predicted"/>
<organism evidence="7 10">
    <name type="scientific">Hungatella hathewayi</name>
    <dbReference type="NCBI Taxonomy" id="154046"/>
    <lineage>
        <taxon>Bacteria</taxon>
        <taxon>Bacillati</taxon>
        <taxon>Bacillota</taxon>
        <taxon>Clostridia</taxon>
        <taxon>Lachnospirales</taxon>
        <taxon>Lachnospiraceae</taxon>
        <taxon>Hungatella</taxon>
    </lineage>
</organism>
<sequence length="481" mass="51386">MKLRKIAALALAGITAANLAACSSGTTPSGTEAAKATEAAKTEAAAETTASENSAAGTFAGIEKEETDLTGELVYWSAFTGGSGEWDQSRVDLFNEMYADNGIHVTRQQIEGAGIKNGALMSAVASGTNAPDLIISDSPIDVYSFAVEGAFMAVDDLLPKVGIDPDSFFDGLDDLIKVDGKTYLVPQDANVHLLYYNKKLAREAGLDPEAPPTTLEELDAWADALSIPDDKGGFKQLGLIPWIGDGGDTSGDAFHIPFVFGTNVYDPATNKLNLTEDKMIQYFEWIKGYSEKYAPTIQEWGTSAGGVFDPSCPFYTEKVAMYFCGNWMANAIKLTVGDAIEWGVTAVPAPDYGRAKATTLGANPFAIIEGSENAELAAFFIKFCISPAIQEDNFAQWRSIPCSDAAFDGVSLTKNGDAMYALEREIANNPENGVPAMCSVSTELADQFQKARQEIVFNGADITSTLQALQERMQATLDSAN</sequence>
<accession>A0A174TP24</accession>
<gene>
    <name evidence="7" type="ORF">CE91St55_34040</name>
    <name evidence="8" type="ORF">GNE07_16510</name>
</gene>
<dbReference type="EMBL" id="BQNJ01000001">
    <property type="protein sequence ID" value="GKH01423.1"/>
    <property type="molecule type" value="Genomic_DNA"/>
</dbReference>
<keyword evidence="4" id="KW-0564">Palmitate</keyword>
<comment type="caution">
    <text evidence="7">The sequence shown here is derived from an EMBL/GenBank/DDBJ whole genome shotgun (WGS) entry which is preliminary data.</text>
</comment>
<dbReference type="Proteomes" id="UP001055091">
    <property type="component" value="Unassembled WGS sequence"/>
</dbReference>
<evidence type="ECO:0000313" key="8">
    <source>
        <dbReference type="EMBL" id="MUB64635.1"/>
    </source>
</evidence>